<reference evidence="3 4" key="1">
    <citation type="submission" date="2024-01" db="EMBL/GenBank/DDBJ databases">
        <title>Comparative genomics of Cryptococcus and Kwoniella reveals pathogenesis evolution and contrasting modes of karyotype evolution via chromosome fusion or intercentromeric recombination.</title>
        <authorList>
            <person name="Coelho M.A."/>
            <person name="David-Palma M."/>
            <person name="Shea T."/>
            <person name="Bowers K."/>
            <person name="McGinley-Smith S."/>
            <person name="Mohammad A.W."/>
            <person name="Gnirke A."/>
            <person name="Yurkov A.M."/>
            <person name="Nowrousian M."/>
            <person name="Sun S."/>
            <person name="Cuomo C.A."/>
            <person name="Heitman J."/>
        </authorList>
    </citation>
    <scope>NUCLEOTIDE SEQUENCE [LARGE SCALE GENOMIC DNA]</scope>
    <source>
        <strain evidence="3 4">CBS 6074</strain>
    </source>
</reference>
<dbReference type="GeneID" id="91095058"/>
<dbReference type="RefSeq" id="XP_066076227.1">
    <property type="nucleotide sequence ID" value="XM_066220130.1"/>
</dbReference>
<dbReference type="InterPro" id="IPR022617">
    <property type="entry name" value="Rad60/SUMO-like_dom"/>
</dbReference>
<evidence type="ECO:0000313" key="4">
    <source>
        <dbReference type="Proteomes" id="UP001355207"/>
    </source>
</evidence>
<protein>
    <recommendedName>
        <fullName evidence="2">Rad60/SUMO-like domain-containing protein</fullName>
    </recommendedName>
</protein>
<sequence length="466" mass="51500">MADKGKGKATNPYSLDSDSDDDFFTVKRKPVFSNAPPPKSPSPPPRNYSTSEEEDDSLSSLHKKKRKAPPKKRAPDLPAWTRHGSNENKKSSNSGRSRKGSSQMRGSTEERAETIVIDGSGDEAGSSSKASKNVRHRIVLTPPPEMSEQSKAEIAKLVREHLGEKFQSQSEESANNNPASSPEKYGSDVEKVQVTIRMVAPPEKKATAAPAAIKEYQKARTLTLARIGPMSDALTTLGDRIQKRPEDLILVYNDNRVYSRSTPAQLGIIDRAEMSGYEKEYWLKLEAERRKALEDSDDDLRQNGNDDTNANDEDDDVVPLASHTNNLSGMNLNGSGSAPLITTGRVTRSRTSLSRTSSLTSNSINRTTTTGNSQQVESHPQTQTQTQTQNPDIIHFKISSKFGEERMKGPKTLKLSSILRFYCKKLGKPQDLAEKMYIKFDGEKLDKELPIGETEVEDGDMLEVGM</sequence>
<dbReference type="Proteomes" id="UP001355207">
    <property type="component" value="Chromosome 5"/>
</dbReference>
<feature type="compositionally biased region" description="Low complexity" evidence="1">
    <location>
        <begin position="325"/>
        <end position="373"/>
    </location>
</feature>
<name>A0AAX4JX49_9TREE</name>
<evidence type="ECO:0000256" key="1">
    <source>
        <dbReference type="SAM" id="MobiDB-lite"/>
    </source>
</evidence>
<accession>A0AAX4JX49</accession>
<dbReference type="InterPro" id="IPR029071">
    <property type="entry name" value="Ubiquitin-like_domsf"/>
</dbReference>
<feature type="compositionally biased region" description="Basic residues" evidence="1">
    <location>
        <begin position="61"/>
        <end position="72"/>
    </location>
</feature>
<feature type="region of interest" description="Disordered" evidence="1">
    <location>
        <begin position="293"/>
        <end position="388"/>
    </location>
</feature>
<evidence type="ECO:0000313" key="3">
    <source>
        <dbReference type="EMBL" id="WWC89464.1"/>
    </source>
</evidence>
<keyword evidence="4" id="KW-1185">Reference proteome</keyword>
<gene>
    <name evidence="3" type="ORF">L201_004388</name>
</gene>
<dbReference type="Gene3D" id="3.10.20.90">
    <property type="entry name" value="Phosphatidylinositol 3-kinase Catalytic Subunit, Chain A, domain 1"/>
    <property type="match status" value="1"/>
</dbReference>
<dbReference type="AlphaFoldDB" id="A0AAX4JX49"/>
<dbReference type="SUPFAM" id="SSF54236">
    <property type="entry name" value="Ubiquitin-like"/>
    <property type="match status" value="1"/>
</dbReference>
<feature type="region of interest" description="Disordered" evidence="1">
    <location>
        <begin position="1"/>
        <end position="187"/>
    </location>
</feature>
<organism evidence="3 4">
    <name type="scientific">Kwoniella dendrophila CBS 6074</name>
    <dbReference type="NCBI Taxonomy" id="1295534"/>
    <lineage>
        <taxon>Eukaryota</taxon>
        <taxon>Fungi</taxon>
        <taxon>Dikarya</taxon>
        <taxon>Basidiomycota</taxon>
        <taxon>Agaricomycotina</taxon>
        <taxon>Tremellomycetes</taxon>
        <taxon>Tremellales</taxon>
        <taxon>Cryptococcaceae</taxon>
        <taxon>Kwoniella</taxon>
    </lineage>
</organism>
<dbReference type="Pfam" id="PF11976">
    <property type="entry name" value="Rad60-SLD"/>
    <property type="match status" value="1"/>
</dbReference>
<dbReference type="EMBL" id="CP144102">
    <property type="protein sequence ID" value="WWC89464.1"/>
    <property type="molecule type" value="Genomic_DNA"/>
</dbReference>
<feature type="compositionally biased region" description="Basic and acidic residues" evidence="1">
    <location>
        <begin position="148"/>
        <end position="164"/>
    </location>
</feature>
<proteinExistence type="predicted"/>
<feature type="domain" description="Rad60/SUMO-like" evidence="2">
    <location>
        <begin position="411"/>
        <end position="464"/>
    </location>
</feature>
<feature type="compositionally biased region" description="Low complexity" evidence="1">
    <location>
        <begin position="167"/>
        <end position="183"/>
    </location>
</feature>
<evidence type="ECO:0000259" key="2">
    <source>
        <dbReference type="Pfam" id="PF11976"/>
    </source>
</evidence>
<feature type="compositionally biased region" description="Pro residues" evidence="1">
    <location>
        <begin position="35"/>
        <end position="46"/>
    </location>
</feature>